<reference evidence="4" key="2">
    <citation type="submission" date="2020-09" db="EMBL/GenBank/DDBJ databases">
        <authorList>
            <person name="Sun Q."/>
            <person name="Kim S."/>
        </authorList>
    </citation>
    <scope>NUCLEOTIDE SEQUENCE</scope>
    <source>
        <strain evidence="4">KCTC 12988</strain>
    </source>
</reference>
<sequence length="407" mass="46134">MTRESSLARIKTSILTFIPLNMRSIFSSGFFAVLLTLPLMGDPQSDEPDIVRAEPFVHPGLLHSQEDLAFTRSKLTEQSEPWQTAWTALCQSEQSSLDYTPRPRAHVIRGARNNPDQGSSDFTQDGGAAYNHALQWALSGKKAHAEKAMEILNAWSFTLESIGGHDAKLLVGMDGVIYCNAAELIRHSDADWPAEEQARFERMLREIFYPLIKDFYPSANGNWDAAMIQTMLAMGVFLDDRPMFERALHYFRAGEGNGAVNNYLNEFGQCQESGRDQLHVQMGLGFLGVACEIAWKQGVDLYGFSNNRLATGFEYTAKYNLGEEVPFKRFRSYQGRYDYSEISDRGRGRFRPIYERIVHHYTKRRDLELPWSVKVAEQQRPEGAHEQHASWGTLTSFGVPLTDEVTP</sequence>
<name>A0A918WIZ4_9BACT</name>
<evidence type="ECO:0000259" key="3">
    <source>
        <dbReference type="Pfam" id="PF05426"/>
    </source>
</evidence>
<dbReference type="InterPro" id="IPR008929">
    <property type="entry name" value="Chondroitin_lyas"/>
</dbReference>
<dbReference type="AlphaFoldDB" id="A0A918WIZ4"/>
<dbReference type="InterPro" id="IPR008397">
    <property type="entry name" value="Alginate_lyase_dom"/>
</dbReference>
<dbReference type="SUPFAM" id="SSF48230">
    <property type="entry name" value="Chondroitin AC/alginate lyase"/>
    <property type="match status" value="1"/>
</dbReference>
<keyword evidence="2" id="KW-0456">Lyase</keyword>
<dbReference type="Pfam" id="PF05426">
    <property type="entry name" value="Alginate_lyase"/>
    <property type="match status" value="1"/>
</dbReference>
<proteinExistence type="predicted"/>
<keyword evidence="5" id="KW-1185">Reference proteome</keyword>
<dbReference type="GO" id="GO:0042597">
    <property type="term" value="C:periplasmic space"/>
    <property type="evidence" value="ECO:0007669"/>
    <property type="project" value="InterPro"/>
</dbReference>
<comment type="caution">
    <text evidence="4">The sequence shown here is derived from an EMBL/GenBank/DDBJ whole genome shotgun (WGS) entry which is preliminary data.</text>
</comment>
<evidence type="ECO:0000313" key="4">
    <source>
        <dbReference type="EMBL" id="GHC52017.1"/>
    </source>
</evidence>
<evidence type="ECO:0000256" key="2">
    <source>
        <dbReference type="ARBA" id="ARBA00023239"/>
    </source>
</evidence>
<accession>A0A918WIZ4</accession>
<organism evidence="4 5">
    <name type="scientific">Roseibacillus persicicus</name>
    <dbReference type="NCBI Taxonomy" id="454148"/>
    <lineage>
        <taxon>Bacteria</taxon>
        <taxon>Pseudomonadati</taxon>
        <taxon>Verrucomicrobiota</taxon>
        <taxon>Verrucomicrobiia</taxon>
        <taxon>Verrucomicrobiales</taxon>
        <taxon>Verrucomicrobiaceae</taxon>
        <taxon>Roseibacillus</taxon>
    </lineage>
</organism>
<feature type="domain" description="Alginate lyase" evidence="3">
    <location>
        <begin position="98"/>
        <end position="322"/>
    </location>
</feature>
<evidence type="ECO:0000256" key="1">
    <source>
        <dbReference type="ARBA" id="ARBA00022729"/>
    </source>
</evidence>
<dbReference type="GO" id="GO:0016829">
    <property type="term" value="F:lyase activity"/>
    <property type="evidence" value="ECO:0007669"/>
    <property type="project" value="UniProtKB-KW"/>
</dbReference>
<reference evidence="4" key="1">
    <citation type="journal article" date="2014" name="Int. J. Syst. Evol. Microbiol.">
        <title>Complete genome sequence of Corynebacterium casei LMG S-19264T (=DSM 44701T), isolated from a smear-ripened cheese.</title>
        <authorList>
            <consortium name="US DOE Joint Genome Institute (JGI-PGF)"/>
            <person name="Walter F."/>
            <person name="Albersmeier A."/>
            <person name="Kalinowski J."/>
            <person name="Ruckert C."/>
        </authorList>
    </citation>
    <scope>NUCLEOTIDE SEQUENCE</scope>
    <source>
        <strain evidence="4">KCTC 12988</strain>
    </source>
</reference>
<dbReference type="Proteomes" id="UP000644507">
    <property type="component" value="Unassembled WGS sequence"/>
</dbReference>
<evidence type="ECO:0000313" key="5">
    <source>
        <dbReference type="Proteomes" id="UP000644507"/>
    </source>
</evidence>
<protein>
    <submittedName>
        <fullName evidence="4">Membrane protein</fullName>
    </submittedName>
</protein>
<dbReference type="Gene3D" id="1.50.10.100">
    <property type="entry name" value="Chondroitin AC/alginate lyase"/>
    <property type="match status" value="1"/>
</dbReference>
<keyword evidence="1" id="KW-0732">Signal</keyword>
<dbReference type="EMBL" id="BMXI01000006">
    <property type="protein sequence ID" value="GHC52017.1"/>
    <property type="molecule type" value="Genomic_DNA"/>
</dbReference>
<gene>
    <name evidence="4" type="ORF">GCM10007100_17890</name>
</gene>